<reference evidence="1 2" key="1">
    <citation type="journal article" date="2021" name="Int. J. Syst. Evol. Microbiol.">
        <title>Pseudomonas piscium sp. nov., Pseudomonas pisciculturae sp. nov., Pseudomonas mucoides sp. nov. and Pseudomonas neuropathica sp. nov. isolated from rainbow trout.</title>
        <authorList>
            <person name="Duman M."/>
            <person name="Mulet M."/>
            <person name="Altun S."/>
            <person name="Saticioglu I.B."/>
            <person name="Gomila M."/>
            <person name="Lalucat J."/>
            <person name="Garcia-Valdes E."/>
        </authorList>
    </citation>
    <scope>NUCLEOTIDE SEQUENCE [LARGE SCALE GENOMIC DNA]</scope>
    <source>
        <strain evidence="1 2">LMG 28632</strain>
    </source>
</reference>
<evidence type="ECO:0000313" key="1">
    <source>
        <dbReference type="EMBL" id="MBN3965218.1"/>
    </source>
</evidence>
<sequence>MTDISNILLNAALPGAGLVADAVVPLAQRLGAQEPRGVSGTQSTQSKARPNPEFDAFYNEFIAWAADGPGKKAIVDYLKQYTNGAGEKIYHTTKYQQDVLAKLMERMKAEGLEGEDVYKELREAFSSVSAAHMFFQEFLQDVFKTEEDEDSRENVDW</sequence>
<proteinExistence type="predicted"/>
<comment type="caution">
    <text evidence="1">The sequence shown here is derived from an EMBL/GenBank/DDBJ whole genome shotgun (WGS) entry which is preliminary data.</text>
</comment>
<dbReference type="EMBL" id="JADEVO010000008">
    <property type="protein sequence ID" value="MBN3965218.1"/>
    <property type="molecule type" value="Genomic_DNA"/>
</dbReference>
<dbReference type="RefSeq" id="WP_205892292.1">
    <property type="nucleotide sequence ID" value="NZ_JADEVO010000008.1"/>
</dbReference>
<protein>
    <submittedName>
        <fullName evidence="1">Uncharacterized protein</fullName>
    </submittedName>
</protein>
<accession>A0ABS3ADJ3</accession>
<organism evidence="1 2">
    <name type="scientific">Pseudomonas gregormendelii</name>
    <dbReference type="NCBI Taxonomy" id="1628277"/>
    <lineage>
        <taxon>Bacteria</taxon>
        <taxon>Pseudomonadati</taxon>
        <taxon>Pseudomonadota</taxon>
        <taxon>Gammaproteobacteria</taxon>
        <taxon>Pseudomonadales</taxon>
        <taxon>Pseudomonadaceae</taxon>
        <taxon>Pseudomonas</taxon>
    </lineage>
</organism>
<gene>
    <name evidence="1" type="ORF">IMW75_07985</name>
</gene>
<evidence type="ECO:0000313" key="2">
    <source>
        <dbReference type="Proteomes" id="UP000772591"/>
    </source>
</evidence>
<keyword evidence="2" id="KW-1185">Reference proteome</keyword>
<name>A0ABS3ADJ3_9PSED</name>
<dbReference type="Proteomes" id="UP000772591">
    <property type="component" value="Unassembled WGS sequence"/>
</dbReference>